<evidence type="ECO:0000313" key="2">
    <source>
        <dbReference type="Proteomes" id="UP000298111"/>
    </source>
</evidence>
<dbReference type="AlphaFoldDB" id="A0A8H1QTU6"/>
<accession>A0A8H1QTU6</accession>
<dbReference type="EMBL" id="RCIY01000044">
    <property type="protein sequence ID" value="TGG85433.1"/>
    <property type="molecule type" value="Genomic_DNA"/>
</dbReference>
<evidence type="ECO:0000313" key="1">
    <source>
        <dbReference type="EMBL" id="TGG85433.1"/>
    </source>
</evidence>
<protein>
    <submittedName>
        <fullName evidence="1">Uncharacterized protein</fullName>
    </submittedName>
</protein>
<organism evidence="1 2">
    <name type="scientific">Streptomyces albus</name>
    <dbReference type="NCBI Taxonomy" id="1888"/>
    <lineage>
        <taxon>Bacteria</taxon>
        <taxon>Bacillati</taxon>
        <taxon>Actinomycetota</taxon>
        <taxon>Actinomycetes</taxon>
        <taxon>Kitasatosporales</taxon>
        <taxon>Streptomycetaceae</taxon>
        <taxon>Streptomyces</taxon>
    </lineage>
</organism>
<comment type="caution">
    <text evidence="1">The sequence shown here is derived from an EMBL/GenBank/DDBJ whole genome shotgun (WGS) entry which is preliminary data.</text>
</comment>
<dbReference type="RefSeq" id="WP_016470703.1">
    <property type="nucleotide sequence ID" value="NZ_CP103060.1"/>
</dbReference>
<name>A0A8H1QTU6_9ACTN</name>
<dbReference type="Proteomes" id="UP000298111">
    <property type="component" value="Unassembled WGS sequence"/>
</dbReference>
<reference evidence="1 2" key="1">
    <citation type="submission" date="2018-10" db="EMBL/GenBank/DDBJ databases">
        <title>Isolation of pseudouridimycin from Streptomyces albus DSM 40763.</title>
        <authorList>
            <person name="Rosenqvist P."/>
            <person name="Metsae-Ketelae M."/>
            <person name="Virta P."/>
        </authorList>
    </citation>
    <scope>NUCLEOTIDE SEQUENCE [LARGE SCALE GENOMIC DNA]</scope>
    <source>
        <strain evidence="1 2">DSM 40763</strain>
    </source>
</reference>
<proteinExistence type="predicted"/>
<dbReference type="GeneID" id="75180474"/>
<gene>
    <name evidence="1" type="ORF">D8771_09600</name>
</gene>
<sequence length="135" mass="14158">MSQELTALAEAGAAAVVAAMATDVWQRTRDGVLRLFGRAGPGLRAAAEARLDDDAALVGAATAPDEVRRALLAPWTQELAVLLSQDEAGRRALAELVAEVRAQLPGERRTPACEQTNTAHDSGTVIAVQHGDLHT</sequence>